<feature type="compositionally biased region" description="Gly residues" evidence="4">
    <location>
        <begin position="344"/>
        <end position="356"/>
    </location>
</feature>
<dbReference type="CTD" id="9214"/>
<feature type="region of interest" description="Disordered" evidence="4">
    <location>
        <begin position="160"/>
        <end position="226"/>
    </location>
</feature>
<evidence type="ECO:0000256" key="5">
    <source>
        <dbReference type="SAM" id="Phobius"/>
    </source>
</evidence>
<reference evidence="9" key="1">
    <citation type="submission" date="2025-08" db="UniProtKB">
        <authorList>
            <consortium name="RefSeq"/>
        </authorList>
    </citation>
    <scope>IDENTIFICATION</scope>
</reference>
<evidence type="ECO:0000256" key="3">
    <source>
        <dbReference type="ARBA" id="ARBA00023136"/>
    </source>
</evidence>
<evidence type="ECO:0000256" key="4">
    <source>
        <dbReference type="SAM" id="MobiDB-lite"/>
    </source>
</evidence>
<dbReference type="PANTHER" id="PTHR11860:SF59">
    <property type="entry name" value="FAS APOPTOTIC INHIBITORY MOLECULE 3"/>
    <property type="match status" value="1"/>
</dbReference>
<dbReference type="Pfam" id="PF07686">
    <property type="entry name" value="V-set"/>
    <property type="match status" value="1"/>
</dbReference>
<dbReference type="SUPFAM" id="SSF48726">
    <property type="entry name" value="Immunoglobulin"/>
    <property type="match status" value="1"/>
</dbReference>
<feature type="chain" id="PRO_5043971475" evidence="6">
    <location>
        <begin position="17"/>
        <end position="449"/>
    </location>
</feature>
<dbReference type="InterPro" id="IPR013106">
    <property type="entry name" value="Ig_V-set"/>
</dbReference>
<feature type="domain" description="Immunoglobulin V-set" evidence="7">
    <location>
        <begin position="22"/>
        <end position="122"/>
    </location>
</feature>
<dbReference type="GO" id="GO:0004888">
    <property type="term" value="F:transmembrane signaling receptor activity"/>
    <property type="evidence" value="ECO:0007669"/>
    <property type="project" value="TreeGrafter"/>
</dbReference>
<accession>A0AAX6RPE3</accession>
<evidence type="ECO:0000259" key="7">
    <source>
        <dbReference type="Pfam" id="PF07686"/>
    </source>
</evidence>
<feature type="signal peptide" evidence="6">
    <location>
        <begin position="1"/>
        <end position="16"/>
    </location>
</feature>
<feature type="region of interest" description="Disordered" evidence="4">
    <location>
        <begin position="305"/>
        <end position="403"/>
    </location>
</feature>
<feature type="compositionally biased region" description="Low complexity" evidence="4">
    <location>
        <begin position="198"/>
        <end position="207"/>
    </location>
</feature>
<feature type="transmembrane region" description="Helical" evidence="5">
    <location>
        <begin position="258"/>
        <end position="280"/>
    </location>
</feature>
<dbReference type="InterPro" id="IPR050671">
    <property type="entry name" value="CD300_family_receptors"/>
</dbReference>
<dbReference type="PANTHER" id="PTHR11860">
    <property type="entry name" value="POLYMERIC-IMMUNOGLOBULIN RECEPTOR"/>
    <property type="match status" value="1"/>
</dbReference>
<feature type="compositionally biased region" description="Pro residues" evidence="4">
    <location>
        <begin position="370"/>
        <end position="396"/>
    </location>
</feature>
<evidence type="ECO:0000313" key="9">
    <source>
        <dbReference type="RefSeq" id="XP_021097859.1"/>
    </source>
</evidence>
<keyword evidence="8" id="KW-1185">Reference proteome</keyword>
<keyword evidence="6" id="KW-0732">Signal</keyword>
<keyword evidence="5" id="KW-1133">Transmembrane helix</keyword>
<proteinExistence type="predicted"/>
<dbReference type="Gene3D" id="2.60.40.10">
    <property type="entry name" value="Immunoglobulins"/>
    <property type="match status" value="1"/>
</dbReference>
<sequence length="449" mass="48840">MDLRLWWLYLLPVSGALKILPEVELEGALGGSVVIECPLLEKGQVRMYLCRQMANPGICSTVVSSNFIKDEYRHRVTLMPCSDRKLFLVEMTGLTERDSGVYACGLGIHTDKGKTLKVTLSVHNAEYEPFWEEEPMSESQSLWLHKLLQQQMPSWLEMVPHAAGPPELPSKDATAERTEAPPVQRSAAATPTAHRPQTPGASLAAAAKPPPLLPSTTASKASAQEGLLGPQEASYNHRTWLHKQRASTPGSPARRRDLGFHILIPSALGLLLLALLGLVLRRALQRRRALSRRIRRLAVRMRALEASGRPGSRQPRAGQRPRSQNNVYSACPRRAPGAAEGEQRGAGGEGHSGGRGALLPGRVARNLTPPSCPPDLVPEPQPEPGPSTPLAPPQVSPAPLQVPDAPWLPVPSLKTSFEYVTICHQPAARREDAESSDYINIPSLTFLPS</sequence>
<keyword evidence="2 5" id="KW-0812">Transmembrane</keyword>
<organism evidence="8 9">
    <name type="scientific">Heterocephalus glaber</name>
    <name type="common">Naked mole rat</name>
    <dbReference type="NCBI Taxonomy" id="10181"/>
    <lineage>
        <taxon>Eukaryota</taxon>
        <taxon>Metazoa</taxon>
        <taxon>Chordata</taxon>
        <taxon>Craniata</taxon>
        <taxon>Vertebrata</taxon>
        <taxon>Euteleostomi</taxon>
        <taxon>Mammalia</taxon>
        <taxon>Eutheria</taxon>
        <taxon>Euarchontoglires</taxon>
        <taxon>Glires</taxon>
        <taxon>Rodentia</taxon>
        <taxon>Hystricomorpha</taxon>
        <taxon>Bathyergidae</taxon>
        <taxon>Heterocephalus</taxon>
    </lineage>
</organism>
<dbReference type="GeneID" id="101706816"/>
<feature type="compositionally biased region" description="Basic and acidic residues" evidence="4">
    <location>
        <begin position="169"/>
        <end position="179"/>
    </location>
</feature>
<dbReference type="Proteomes" id="UP000694906">
    <property type="component" value="Unplaced"/>
</dbReference>
<dbReference type="InterPro" id="IPR013783">
    <property type="entry name" value="Ig-like_fold"/>
</dbReference>
<gene>
    <name evidence="9" type="primary">Fcmr</name>
</gene>
<evidence type="ECO:0000256" key="1">
    <source>
        <dbReference type="ARBA" id="ARBA00004162"/>
    </source>
</evidence>
<protein>
    <submittedName>
        <fullName evidence="9">Fas apoptotic inhibitory molecule 3</fullName>
    </submittedName>
</protein>
<dbReference type="GO" id="GO:0005886">
    <property type="term" value="C:plasma membrane"/>
    <property type="evidence" value="ECO:0007669"/>
    <property type="project" value="UniProtKB-SubCell"/>
</dbReference>
<comment type="subcellular location">
    <subcellularLocation>
        <location evidence="1">Cell membrane</location>
        <topology evidence="1">Single-pass membrane protein</topology>
    </subcellularLocation>
</comment>
<name>A0AAX6RPE3_HETGA</name>
<keyword evidence="3 5" id="KW-0472">Membrane</keyword>
<evidence type="ECO:0000313" key="8">
    <source>
        <dbReference type="Proteomes" id="UP000694906"/>
    </source>
</evidence>
<dbReference type="AlphaFoldDB" id="A0AAX6RPE3"/>
<evidence type="ECO:0000256" key="2">
    <source>
        <dbReference type="ARBA" id="ARBA00022692"/>
    </source>
</evidence>
<evidence type="ECO:0000256" key="6">
    <source>
        <dbReference type="SAM" id="SignalP"/>
    </source>
</evidence>
<dbReference type="InterPro" id="IPR036179">
    <property type="entry name" value="Ig-like_dom_sf"/>
</dbReference>
<dbReference type="RefSeq" id="XP_021097859.1">
    <property type="nucleotide sequence ID" value="XM_021242200.1"/>
</dbReference>